<comment type="caution">
    <text evidence="1">The sequence shown here is derived from an EMBL/GenBank/DDBJ whole genome shotgun (WGS) entry which is preliminary data.</text>
</comment>
<sequence length="389" mass="44192">TMHSAKWNEHYDFTNRRIGVIGSGSSAIQIVPNLQKIAGAQLFCFVRSKTWISPPFGHETWDKLGIASYQIDPEQRKKFASDSAAYHKFRLTIEEDGNSIHGVTIKGTSMQIESQQEFEKHMHGKLAKRPDIFEALLPNFAPGCRRLTPGIGYLEALVEDNVDFVKQGITNIEPTGVRTADGKLHEVDVLVCATGFHSSAPPPFPVEGLNGKTLKQKWTDEERATNYLSLAVDEFPNHFMMLGPNAAIGSGSLTMMIESVGDYIVKCIRKIQKDDIKSMTVSPKRVNDFIEYCDSYFKQTVVMDDCKSWYRKGDKVTGLWPGSTLHCIEALRSPRWEDFEYEYHENNQLAWLGNGWCANQLEKKDLAWYLYPEFVSIPLLRRPEENETL</sequence>
<dbReference type="Proteomes" id="UP001186974">
    <property type="component" value="Unassembled WGS sequence"/>
</dbReference>
<proteinExistence type="predicted"/>
<reference evidence="1" key="1">
    <citation type="submission" date="2024-09" db="EMBL/GenBank/DDBJ databases">
        <title>Black Yeasts Isolated from many extreme environments.</title>
        <authorList>
            <person name="Coleine C."/>
            <person name="Stajich J.E."/>
            <person name="Selbmann L."/>
        </authorList>
    </citation>
    <scope>NUCLEOTIDE SEQUENCE</scope>
    <source>
        <strain evidence="1">CCFEE 5737</strain>
    </source>
</reference>
<gene>
    <name evidence="1" type="ORF">LTS18_000613</name>
</gene>
<protein>
    <submittedName>
        <fullName evidence="1">Uncharacterized protein</fullName>
    </submittedName>
</protein>
<keyword evidence="2" id="KW-1185">Reference proteome</keyword>
<evidence type="ECO:0000313" key="1">
    <source>
        <dbReference type="EMBL" id="KAK3068553.1"/>
    </source>
</evidence>
<dbReference type="EMBL" id="JAWDJW010005270">
    <property type="protein sequence ID" value="KAK3068553.1"/>
    <property type="molecule type" value="Genomic_DNA"/>
</dbReference>
<feature type="non-terminal residue" evidence="1">
    <location>
        <position position="389"/>
    </location>
</feature>
<organism evidence="1 2">
    <name type="scientific">Coniosporium uncinatum</name>
    <dbReference type="NCBI Taxonomy" id="93489"/>
    <lineage>
        <taxon>Eukaryota</taxon>
        <taxon>Fungi</taxon>
        <taxon>Dikarya</taxon>
        <taxon>Ascomycota</taxon>
        <taxon>Pezizomycotina</taxon>
        <taxon>Dothideomycetes</taxon>
        <taxon>Dothideomycetes incertae sedis</taxon>
        <taxon>Coniosporium</taxon>
    </lineage>
</organism>
<name>A0ACC3DFY5_9PEZI</name>
<accession>A0ACC3DFY5</accession>
<feature type="non-terminal residue" evidence="1">
    <location>
        <position position="1"/>
    </location>
</feature>
<evidence type="ECO:0000313" key="2">
    <source>
        <dbReference type="Proteomes" id="UP001186974"/>
    </source>
</evidence>